<evidence type="ECO:0000256" key="3">
    <source>
        <dbReference type="ARBA" id="ARBA00022723"/>
    </source>
</evidence>
<keyword evidence="4 10" id="KW-0378">Hydrolase</keyword>
<evidence type="ECO:0000313" key="10">
    <source>
        <dbReference type="EMBL" id="MBV7255403.1"/>
    </source>
</evidence>
<dbReference type="GO" id="GO:0008237">
    <property type="term" value="F:metallopeptidase activity"/>
    <property type="evidence" value="ECO:0007669"/>
    <property type="project" value="UniProtKB-KW"/>
</dbReference>
<dbReference type="EC" id="3.4.24.-" evidence="10"/>
<dbReference type="InterPro" id="IPR019734">
    <property type="entry name" value="TPR_rpt"/>
</dbReference>
<proteinExistence type="predicted"/>
<feature type="signal peptide" evidence="8">
    <location>
        <begin position="1"/>
        <end position="23"/>
    </location>
</feature>
<reference evidence="10 11" key="1">
    <citation type="submission" date="2021-04" db="EMBL/GenBank/DDBJ databases">
        <authorList>
            <person name="Pira H."/>
            <person name="Risdian C."/>
            <person name="Wink J."/>
        </authorList>
    </citation>
    <scope>NUCLEOTIDE SEQUENCE [LARGE SCALE GENOMIC DNA]</scope>
    <source>
        <strain evidence="10 11">WHA3</strain>
    </source>
</reference>
<organism evidence="10 11">
    <name type="scientific">Pacificimonas pallii</name>
    <dbReference type="NCBI Taxonomy" id="2827236"/>
    <lineage>
        <taxon>Bacteria</taxon>
        <taxon>Pseudomonadati</taxon>
        <taxon>Pseudomonadota</taxon>
        <taxon>Alphaproteobacteria</taxon>
        <taxon>Sphingomonadales</taxon>
        <taxon>Sphingosinicellaceae</taxon>
        <taxon>Pacificimonas</taxon>
    </lineage>
</organism>
<evidence type="ECO:0000256" key="5">
    <source>
        <dbReference type="ARBA" id="ARBA00022833"/>
    </source>
</evidence>
<evidence type="ECO:0000256" key="7">
    <source>
        <dbReference type="PROSITE-ProRule" id="PRU00339"/>
    </source>
</evidence>
<keyword evidence="3" id="KW-0479">Metal-binding</keyword>
<feature type="domain" description="Peptidase M48" evidence="9">
    <location>
        <begin position="32"/>
        <end position="222"/>
    </location>
</feature>
<dbReference type="Pfam" id="PF01435">
    <property type="entry name" value="Peptidase_M48"/>
    <property type="match status" value="1"/>
</dbReference>
<keyword evidence="2" id="KW-0645">Protease</keyword>
<dbReference type="InterPro" id="IPR051156">
    <property type="entry name" value="Mito/Outer_Membr_Metalloprot"/>
</dbReference>
<comment type="cofactor">
    <cofactor evidence="1">
        <name>Zn(2+)</name>
        <dbReference type="ChEBI" id="CHEBI:29105"/>
    </cofactor>
</comment>
<dbReference type="Proteomes" id="UP000722336">
    <property type="component" value="Unassembled WGS sequence"/>
</dbReference>
<feature type="chain" id="PRO_5045128890" evidence="8">
    <location>
        <begin position="24"/>
        <end position="449"/>
    </location>
</feature>
<dbReference type="EMBL" id="JAGSPA010000001">
    <property type="protein sequence ID" value="MBV7255403.1"/>
    <property type="molecule type" value="Genomic_DNA"/>
</dbReference>
<dbReference type="Pfam" id="PF13181">
    <property type="entry name" value="TPR_8"/>
    <property type="match status" value="1"/>
</dbReference>
<feature type="repeat" description="TPR" evidence="7">
    <location>
        <begin position="304"/>
        <end position="337"/>
    </location>
</feature>
<dbReference type="InterPro" id="IPR001915">
    <property type="entry name" value="Peptidase_M48"/>
</dbReference>
<dbReference type="PANTHER" id="PTHR22726">
    <property type="entry name" value="METALLOENDOPEPTIDASE OMA1"/>
    <property type="match status" value="1"/>
</dbReference>
<evidence type="ECO:0000259" key="9">
    <source>
        <dbReference type="Pfam" id="PF01435"/>
    </source>
</evidence>
<evidence type="ECO:0000256" key="1">
    <source>
        <dbReference type="ARBA" id="ARBA00001947"/>
    </source>
</evidence>
<comment type="caution">
    <text evidence="10">The sequence shown here is derived from an EMBL/GenBank/DDBJ whole genome shotgun (WGS) entry which is preliminary data.</text>
</comment>
<dbReference type="PROSITE" id="PS50005">
    <property type="entry name" value="TPR"/>
    <property type="match status" value="1"/>
</dbReference>
<evidence type="ECO:0000256" key="2">
    <source>
        <dbReference type="ARBA" id="ARBA00022670"/>
    </source>
</evidence>
<evidence type="ECO:0000313" key="11">
    <source>
        <dbReference type="Proteomes" id="UP000722336"/>
    </source>
</evidence>
<evidence type="ECO:0000256" key="6">
    <source>
        <dbReference type="ARBA" id="ARBA00023049"/>
    </source>
</evidence>
<keyword evidence="7" id="KW-0802">TPR repeat</keyword>
<keyword evidence="6 10" id="KW-0482">Metalloprotease</keyword>
<name>A0ABS6SAI0_9SPHN</name>
<keyword evidence="11" id="KW-1185">Reference proteome</keyword>
<dbReference type="RefSeq" id="WP_218443705.1">
    <property type="nucleotide sequence ID" value="NZ_JAGSPA010000001.1"/>
</dbReference>
<evidence type="ECO:0000256" key="4">
    <source>
        <dbReference type="ARBA" id="ARBA00022801"/>
    </source>
</evidence>
<sequence length="449" mass="48285">MIAVRHLTLMLFALLLAARPAHAQSVLRDAETEAWMDRLAAPIAEAAGLNPKNVDMVLINNPSLNAFVVSGQTIYMHSGTLLQADDANQIQGIVAHEMGHIAAGHAVRFGPEGGKRATGISILSLLAAGAAIAAGAGEAGAALLGLGQRASLGTLLSFNRQQESRTDQAGARYLEAAGISGKGSIGFFKKIQNQEFRLAIPQDNEYVRTHPLSGNRIAALEALYRQSPYWDTPTDPQLQADFERIQAKLYGFVESPEYTLRKFPESDTSAPARVARAYAFHKSAFPDRSAAEADALLAEDPNDPFILELKGQVLLESGRPAEAIEPLERAVALAPDQPLIATLLGHALLATEDEDMVARAAEVLKEAVRLDNQNPFGWYQLGIAYTQLGDEPRAALASAEQFAMTRQPQLAVANARTAMAGLDEGTPDWLRAQDVLLVATQDLEKNGKR</sequence>
<dbReference type="PANTHER" id="PTHR22726:SF1">
    <property type="entry name" value="METALLOENDOPEPTIDASE OMA1, MITOCHONDRIAL"/>
    <property type="match status" value="1"/>
</dbReference>
<accession>A0ABS6SAI0</accession>
<dbReference type="CDD" id="cd07324">
    <property type="entry name" value="M48C_Oma1-like"/>
    <property type="match status" value="1"/>
</dbReference>
<keyword evidence="5" id="KW-0862">Zinc</keyword>
<evidence type="ECO:0000256" key="8">
    <source>
        <dbReference type="SAM" id="SignalP"/>
    </source>
</evidence>
<gene>
    <name evidence="10" type="ORF">KCG44_01250</name>
</gene>
<protein>
    <submittedName>
        <fullName evidence="10">M48 family metalloprotease</fullName>
        <ecNumber evidence="10">3.4.24.-</ecNumber>
    </submittedName>
</protein>
<keyword evidence="8" id="KW-0732">Signal</keyword>